<dbReference type="EMBL" id="LJRQ01000164">
    <property type="protein sequence ID" value="KPZ13755.1"/>
    <property type="molecule type" value="Genomic_DNA"/>
</dbReference>
<accession>A0A0Q0CWI1</accession>
<dbReference type="OrthoDB" id="9972907at2"/>
<dbReference type="RefSeq" id="WP_005732962.1">
    <property type="nucleotide sequence ID" value="NZ_LIHQ01000057.1"/>
</dbReference>
<comment type="caution">
    <text evidence="2">The sequence shown here is derived from an EMBL/GenBank/DDBJ whole genome shotgun (WGS) entry which is preliminary data.</text>
</comment>
<name>A0A0Q0CWI1_PSEA0</name>
<dbReference type="AlphaFoldDB" id="A0A0Q0CWI1"/>
<keyword evidence="1" id="KW-0812">Transmembrane</keyword>
<dbReference type="EMBL" id="RBRS01000126">
    <property type="protein sequence ID" value="RMR21385.1"/>
    <property type="molecule type" value="Genomic_DNA"/>
</dbReference>
<sequence>MKIVLRSVLILVLSILLTKWLVALGLLGWLLQTETGLDLYISAANALGIIGGEDGEFMLLALMVFVVLVPSTFLVGAAAKVLHTFRAERQPTANKQAGR</sequence>
<feature type="transmembrane region" description="Helical" evidence="1">
    <location>
        <begin position="7"/>
        <end position="31"/>
    </location>
</feature>
<gene>
    <name evidence="2" type="ORF">ALO41_00689</name>
    <name evidence="3" type="ORF">ALP90_02763</name>
</gene>
<reference evidence="2 4" key="1">
    <citation type="submission" date="2015-09" db="EMBL/GenBank/DDBJ databases">
        <title>Genome announcement of multiple Pseudomonas syringae strains.</title>
        <authorList>
            <person name="Thakur S."/>
            <person name="Wang P.W."/>
            <person name="Gong Y."/>
            <person name="Weir B.S."/>
            <person name="Guttman D.S."/>
        </authorList>
    </citation>
    <scope>NUCLEOTIDE SEQUENCE [LARGE SCALE GENOMIC DNA]</scope>
    <source>
        <strain evidence="2 4">ICMP3962</strain>
    </source>
</reference>
<keyword evidence="1" id="KW-1133">Transmembrane helix</keyword>
<reference evidence="3 5" key="2">
    <citation type="submission" date="2018-08" db="EMBL/GenBank/DDBJ databases">
        <title>Recombination of ecologically and evolutionarily significant loci maintains genetic cohesion in the Pseudomonas syringae species complex.</title>
        <authorList>
            <person name="Dillon M."/>
            <person name="Thakur S."/>
            <person name="Almeida R.N.D."/>
            <person name="Weir B.S."/>
            <person name="Guttman D.S."/>
        </authorList>
    </citation>
    <scope>NUCLEOTIDE SEQUENCE [LARGE SCALE GENOMIC DNA]</scope>
    <source>
        <strain evidence="3 5">ICMP 5931</strain>
    </source>
</reference>
<evidence type="ECO:0000313" key="3">
    <source>
        <dbReference type="EMBL" id="RMR21385.1"/>
    </source>
</evidence>
<evidence type="ECO:0000313" key="5">
    <source>
        <dbReference type="Proteomes" id="UP000271097"/>
    </source>
</evidence>
<proteinExistence type="predicted"/>
<dbReference type="Proteomes" id="UP000050266">
    <property type="component" value="Unassembled WGS sequence"/>
</dbReference>
<evidence type="ECO:0000313" key="2">
    <source>
        <dbReference type="EMBL" id="KPZ13755.1"/>
    </source>
</evidence>
<dbReference type="PATRIC" id="fig|251720.4.peg.888"/>
<organism evidence="2 4">
    <name type="scientific">Pseudomonas amygdali pv. ulmi</name>
    <dbReference type="NCBI Taxonomy" id="251720"/>
    <lineage>
        <taxon>Bacteria</taxon>
        <taxon>Pseudomonadati</taxon>
        <taxon>Pseudomonadota</taxon>
        <taxon>Gammaproteobacteria</taxon>
        <taxon>Pseudomonadales</taxon>
        <taxon>Pseudomonadaceae</taxon>
        <taxon>Pseudomonas</taxon>
        <taxon>Pseudomonas amygdali</taxon>
    </lineage>
</organism>
<dbReference type="Proteomes" id="UP000271097">
    <property type="component" value="Unassembled WGS sequence"/>
</dbReference>
<feature type="transmembrane region" description="Helical" evidence="1">
    <location>
        <begin position="57"/>
        <end position="79"/>
    </location>
</feature>
<keyword evidence="1" id="KW-0472">Membrane</keyword>
<evidence type="ECO:0000313" key="4">
    <source>
        <dbReference type="Proteomes" id="UP000050266"/>
    </source>
</evidence>
<protein>
    <submittedName>
        <fullName evidence="2">Uncharacterized protein</fullName>
    </submittedName>
</protein>
<evidence type="ECO:0000256" key="1">
    <source>
        <dbReference type="SAM" id="Phobius"/>
    </source>
</evidence>